<dbReference type="PANTHER" id="PTHR21075:SF0">
    <property type="entry name" value="ANAEROBIC RIBONUCLEOSIDE-TRIPHOSPHATE REDUCTASE"/>
    <property type="match status" value="1"/>
</dbReference>
<dbReference type="Pfam" id="PF13597">
    <property type="entry name" value="NRDD"/>
    <property type="match status" value="1"/>
</dbReference>
<dbReference type="Gene3D" id="3.20.70.20">
    <property type="match status" value="1"/>
</dbReference>
<reference evidence="1" key="1">
    <citation type="journal article" date="2015" name="Nature">
        <title>Complex archaea that bridge the gap between prokaryotes and eukaryotes.</title>
        <authorList>
            <person name="Spang A."/>
            <person name="Saw J.H."/>
            <person name="Jorgensen S.L."/>
            <person name="Zaremba-Niedzwiedzka K."/>
            <person name="Martijn J."/>
            <person name="Lind A.E."/>
            <person name="van Eijk R."/>
            <person name="Schleper C."/>
            <person name="Guy L."/>
            <person name="Ettema T.J."/>
        </authorList>
    </citation>
    <scope>NUCLEOTIDE SEQUENCE</scope>
</reference>
<sequence>HPVFTNKFETSRDCLKLISYFFDFLYQVKQFYSEDVLLGAFKSQFLNSVLNNDSHVTDLLTSQFIRFSQSFFDDRQHITLELKNNSGDPLTKRFFKSLAEKLPLKRGPLLLFGYSSILENNMQYIKQNDLFSPPLRDNVVLYNNDGFNLLNSTNIKICNPKQNRIILDKILINLHMISVEANQNDDRFFDLLQKKLDSVFELFKLKENFVKKRLGTINEWNSLIPHIFGEKNEGIINNSIKSVSFFGLNKAILNHCGIELDRTESSASFALKSMRLMKNLIKEKNETENDRYTLSQPHNDTYLSDSWSNGVFNPGGHSKAYTSEIIRENSSLSLVKKISLFKKFEDIIDGGTKFNAKITEINAFKKYLNLLYTSKIGAISFRNY</sequence>
<feature type="non-terminal residue" evidence="1">
    <location>
        <position position="1"/>
    </location>
</feature>
<dbReference type="GO" id="GO:0009265">
    <property type="term" value="P:2'-deoxyribonucleotide biosynthetic process"/>
    <property type="evidence" value="ECO:0007669"/>
    <property type="project" value="TreeGrafter"/>
</dbReference>
<accession>A0A0F9G1K0</accession>
<dbReference type="PANTHER" id="PTHR21075">
    <property type="entry name" value="ANAEROBIC RIBONUCLEOSIDE-TRIPHOSPHATE REDUCTASE"/>
    <property type="match status" value="1"/>
</dbReference>
<protein>
    <submittedName>
        <fullName evidence="1">Uncharacterized protein</fullName>
    </submittedName>
</protein>
<dbReference type="InterPro" id="IPR012833">
    <property type="entry name" value="NrdD"/>
</dbReference>
<comment type="caution">
    <text evidence="1">The sequence shown here is derived from an EMBL/GenBank/DDBJ whole genome shotgun (WGS) entry which is preliminary data.</text>
</comment>
<evidence type="ECO:0000313" key="1">
    <source>
        <dbReference type="EMBL" id="KKL92528.1"/>
    </source>
</evidence>
<dbReference type="GO" id="GO:0008998">
    <property type="term" value="F:ribonucleoside-triphosphate reductase (thioredoxin) activity"/>
    <property type="evidence" value="ECO:0007669"/>
    <property type="project" value="InterPro"/>
</dbReference>
<gene>
    <name evidence="1" type="ORF">LCGC14_1883810</name>
</gene>
<name>A0A0F9G1K0_9ZZZZ</name>
<dbReference type="AlphaFoldDB" id="A0A0F9G1K0"/>
<organism evidence="1">
    <name type="scientific">marine sediment metagenome</name>
    <dbReference type="NCBI Taxonomy" id="412755"/>
    <lineage>
        <taxon>unclassified sequences</taxon>
        <taxon>metagenomes</taxon>
        <taxon>ecological metagenomes</taxon>
    </lineage>
</organism>
<proteinExistence type="predicted"/>
<dbReference type="GO" id="GO:0004748">
    <property type="term" value="F:ribonucleoside-diphosphate reductase activity, thioredoxin disulfide as acceptor"/>
    <property type="evidence" value="ECO:0007669"/>
    <property type="project" value="TreeGrafter"/>
</dbReference>
<dbReference type="GO" id="GO:0006260">
    <property type="term" value="P:DNA replication"/>
    <property type="evidence" value="ECO:0007669"/>
    <property type="project" value="InterPro"/>
</dbReference>
<dbReference type="EMBL" id="LAZR01019439">
    <property type="protein sequence ID" value="KKL92528.1"/>
    <property type="molecule type" value="Genomic_DNA"/>
</dbReference>
<dbReference type="GO" id="GO:0031250">
    <property type="term" value="C:anaerobic ribonucleoside-triphosphate reductase complex"/>
    <property type="evidence" value="ECO:0007669"/>
    <property type="project" value="TreeGrafter"/>
</dbReference>
<dbReference type="SUPFAM" id="SSF51998">
    <property type="entry name" value="PFL-like glycyl radical enzymes"/>
    <property type="match status" value="1"/>
</dbReference>